<accession>A0ABQ6Z285</accession>
<comment type="caution">
    <text evidence="1">The sequence shown here is derived from an EMBL/GenBank/DDBJ whole genome shotgun (WGS) entry which is preliminary data.</text>
</comment>
<gene>
    <name evidence="1" type="ORF">BAU17_00300</name>
</gene>
<protein>
    <recommendedName>
        <fullName evidence="3">Transposase</fullName>
    </recommendedName>
</protein>
<evidence type="ECO:0000313" key="2">
    <source>
        <dbReference type="Proteomes" id="UP000782705"/>
    </source>
</evidence>
<evidence type="ECO:0008006" key="3">
    <source>
        <dbReference type="Google" id="ProtNLM"/>
    </source>
</evidence>
<dbReference type="EMBL" id="MAEL01000010">
    <property type="protein sequence ID" value="KAF1305725.1"/>
    <property type="molecule type" value="Genomic_DNA"/>
</dbReference>
<dbReference type="Proteomes" id="UP000782705">
    <property type="component" value="Unassembled WGS sequence"/>
</dbReference>
<name>A0ABQ6Z285_9ENTE</name>
<evidence type="ECO:0000313" key="1">
    <source>
        <dbReference type="EMBL" id="KAF1305725.1"/>
    </source>
</evidence>
<organism evidence="1 2">
    <name type="scientific">Candidatus Enterococcus willemsii</name>
    <dbReference type="NCBI Taxonomy" id="1857215"/>
    <lineage>
        <taxon>Bacteria</taxon>
        <taxon>Bacillati</taxon>
        <taxon>Bacillota</taxon>
        <taxon>Bacilli</taxon>
        <taxon>Lactobacillales</taxon>
        <taxon>Enterococcaceae</taxon>
        <taxon>Enterococcus</taxon>
    </lineage>
</organism>
<sequence length="60" mass="7282">MQSIPCSSIVILTEELKNQLKLRWYHAKRRPQENKQSCCFLEDAFFDKVMLQGRIRRIKR</sequence>
<proteinExistence type="predicted"/>
<reference evidence="1 2" key="1">
    <citation type="submission" date="2016-06" db="EMBL/GenBank/DDBJ databases">
        <title>Four novel species of enterococci isolated from chicken manure.</title>
        <authorList>
            <person name="Van Tyne D."/>
        </authorList>
    </citation>
    <scope>NUCLEOTIDE SEQUENCE [LARGE SCALE GENOMIC DNA]</scope>
    <source>
        <strain evidence="1 2">CU12B</strain>
    </source>
</reference>
<keyword evidence="2" id="KW-1185">Reference proteome</keyword>